<dbReference type="GO" id="GO:0016567">
    <property type="term" value="P:protein ubiquitination"/>
    <property type="evidence" value="ECO:0007669"/>
    <property type="project" value="UniProtKB-UniPathway"/>
</dbReference>
<name>A0A834HWM0_RHYFE</name>
<dbReference type="Proteomes" id="UP000625711">
    <property type="component" value="Unassembled WGS sequence"/>
</dbReference>
<evidence type="ECO:0000256" key="3">
    <source>
        <dbReference type="ARBA" id="ARBA00022833"/>
    </source>
</evidence>
<evidence type="ECO:0000256" key="4">
    <source>
        <dbReference type="PROSITE-ProRule" id="PRU00175"/>
    </source>
</evidence>
<keyword evidence="7" id="KW-1185">Reference proteome</keyword>
<dbReference type="InterPro" id="IPR004162">
    <property type="entry name" value="SINA-like_animal"/>
</dbReference>
<proteinExistence type="predicted"/>
<dbReference type="SUPFAM" id="SSF49599">
    <property type="entry name" value="TRAF domain-like"/>
    <property type="match status" value="1"/>
</dbReference>
<evidence type="ECO:0000256" key="1">
    <source>
        <dbReference type="ARBA" id="ARBA00022723"/>
    </source>
</evidence>
<dbReference type="InterPro" id="IPR049548">
    <property type="entry name" value="Sina-like_RING"/>
</dbReference>
<dbReference type="PANTHER" id="PTHR45877">
    <property type="entry name" value="E3 UBIQUITIN-PROTEIN LIGASE SIAH2"/>
    <property type="match status" value="1"/>
</dbReference>
<dbReference type="Pfam" id="PF21361">
    <property type="entry name" value="Sina_ZnF"/>
    <property type="match status" value="1"/>
</dbReference>
<accession>A0A834HWM0</accession>
<dbReference type="InterPro" id="IPR013083">
    <property type="entry name" value="Znf_RING/FYVE/PHD"/>
</dbReference>
<organism evidence="6 7">
    <name type="scientific">Rhynchophorus ferrugineus</name>
    <name type="common">Red palm weevil</name>
    <name type="synonym">Curculio ferrugineus</name>
    <dbReference type="NCBI Taxonomy" id="354439"/>
    <lineage>
        <taxon>Eukaryota</taxon>
        <taxon>Metazoa</taxon>
        <taxon>Ecdysozoa</taxon>
        <taxon>Arthropoda</taxon>
        <taxon>Hexapoda</taxon>
        <taxon>Insecta</taxon>
        <taxon>Pterygota</taxon>
        <taxon>Neoptera</taxon>
        <taxon>Endopterygota</taxon>
        <taxon>Coleoptera</taxon>
        <taxon>Polyphaga</taxon>
        <taxon>Cucujiformia</taxon>
        <taxon>Curculionidae</taxon>
        <taxon>Dryophthorinae</taxon>
        <taxon>Rhynchophorus</taxon>
    </lineage>
</organism>
<dbReference type="Pfam" id="PF21362">
    <property type="entry name" value="Sina_RING"/>
    <property type="match status" value="1"/>
</dbReference>
<evidence type="ECO:0000313" key="6">
    <source>
        <dbReference type="EMBL" id="KAF7266335.1"/>
    </source>
</evidence>
<keyword evidence="2 4" id="KW-0863">Zinc-finger</keyword>
<dbReference type="GO" id="GO:0005737">
    <property type="term" value="C:cytoplasm"/>
    <property type="evidence" value="ECO:0007669"/>
    <property type="project" value="TreeGrafter"/>
</dbReference>
<dbReference type="PANTHER" id="PTHR45877:SF2">
    <property type="entry name" value="E3 UBIQUITIN-PROTEIN LIGASE SINA-RELATED"/>
    <property type="match status" value="1"/>
</dbReference>
<dbReference type="GO" id="GO:0008270">
    <property type="term" value="F:zinc ion binding"/>
    <property type="evidence" value="ECO:0007669"/>
    <property type="project" value="UniProtKB-KW"/>
</dbReference>
<dbReference type="SUPFAM" id="SSF57850">
    <property type="entry name" value="RING/U-box"/>
    <property type="match status" value="1"/>
</dbReference>
<dbReference type="GO" id="GO:0043161">
    <property type="term" value="P:proteasome-mediated ubiquitin-dependent protein catabolic process"/>
    <property type="evidence" value="ECO:0007669"/>
    <property type="project" value="TreeGrafter"/>
</dbReference>
<dbReference type="Gene3D" id="3.30.40.10">
    <property type="entry name" value="Zinc/RING finger domain, C3HC4 (zinc finger)"/>
    <property type="match status" value="2"/>
</dbReference>
<sequence>MKQNILEHAICSLAYLIALSFSLCDEVFKLLIISRMEKSSFTATVGKFFCNFNRKEETKKCQNEQAIKSVDADDFEQFLLREYECPVCINYAVPPIFMCICSHIICVTCWQKCPTCPTCRTEKSPSRAFALEKIYPLLTFPCKYNSCPFVGKDGTTVEHQLNCDYMPLRCPFDENFNCHWLGPYREAKDHLAKHHSDNVYFDSSATLVNRRFRESVENRFLMVFYAYGNIFRFKWEYSLLKPVVKFTIRNLGCRQSDISNYTYEVKFTNNSLRRLKSIRMAGDIPSIADNETREFNALLSELLYTFSKKNNTLTYTVSIHRNPPKDHV</sequence>
<feature type="domain" description="RING-type" evidence="5">
    <location>
        <begin position="85"/>
        <end position="120"/>
    </location>
</feature>
<gene>
    <name evidence="6" type="ORF">GWI33_020363</name>
</gene>
<dbReference type="InterPro" id="IPR001841">
    <property type="entry name" value="Znf_RING"/>
</dbReference>
<evidence type="ECO:0000259" key="5">
    <source>
        <dbReference type="PROSITE" id="PS50089"/>
    </source>
</evidence>
<dbReference type="AlphaFoldDB" id="A0A834HWM0"/>
<evidence type="ECO:0000256" key="2">
    <source>
        <dbReference type="ARBA" id="ARBA00022771"/>
    </source>
</evidence>
<keyword evidence="3" id="KW-0862">Zinc</keyword>
<dbReference type="EMBL" id="JAACXV010014549">
    <property type="protein sequence ID" value="KAF7266335.1"/>
    <property type="molecule type" value="Genomic_DNA"/>
</dbReference>
<reference evidence="6" key="1">
    <citation type="submission" date="2020-08" db="EMBL/GenBank/DDBJ databases">
        <title>Genome sequencing and assembly of the red palm weevil Rhynchophorus ferrugineus.</title>
        <authorList>
            <person name="Dias G.B."/>
            <person name="Bergman C.M."/>
            <person name="Manee M."/>
        </authorList>
    </citation>
    <scope>NUCLEOTIDE SEQUENCE</scope>
    <source>
        <strain evidence="6">AA-2017</strain>
        <tissue evidence="6">Whole larva</tissue>
    </source>
</reference>
<comment type="caution">
    <text evidence="6">The sequence shown here is derived from an EMBL/GenBank/DDBJ whole genome shotgun (WGS) entry which is preliminary data.</text>
</comment>
<dbReference type="GO" id="GO:0061630">
    <property type="term" value="F:ubiquitin protein ligase activity"/>
    <property type="evidence" value="ECO:0007669"/>
    <property type="project" value="TreeGrafter"/>
</dbReference>
<dbReference type="GO" id="GO:0031624">
    <property type="term" value="F:ubiquitin conjugating enzyme binding"/>
    <property type="evidence" value="ECO:0007669"/>
    <property type="project" value="TreeGrafter"/>
</dbReference>
<dbReference type="UniPathway" id="UPA00143"/>
<protein>
    <recommendedName>
        <fullName evidence="5">RING-type domain-containing protein</fullName>
    </recommendedName>
</protein>
<dbReference type="OrthoDB" id="8182903at2759"/>
<evidence type="ECO:0000313" key="7">
    <source>
        <dbReference type="Proteomes" id="UP000625711"/>
    </source>
</evidence>
<dbReference type="PROSITE" id="PS50089">
    <property type="entry name" value="ZF_RING_2"/>
    <property type="match status" value="1"/>
</dbReference>
<keyword evidence="1" id="KW-0479">Metal-binding</keyword>